<evidence type="ECO:0000256" key="1">
    <source>
        <dbReference type="SAM" id="MobiDB-lite"/>
    </source>
</evidence>
<evidence type="ECO:0000313" key="2">
    <source>
        <dbReference type="EMBL" id="MDM8334511.1"/>
    </source>
</evidence>
<evidence type="ECO:0000313" key="3">
    <source>
        <dbReference type="Proteomes" id="UP001529423"/>
    </source>
</evidence>
<protein>
    <submittedName>
        <fullName evidence="2">Uncharacterized protein</fullName>
    </submittedName>
</protein>
<comment type="caution">
    <text evidence="2">The sequence shown here is derived from an EMBL/GenBank/DDBJ whole genome shotgun (WGS) entry which is preliminary data.</text>
</comment>
<feature type="region of interest" description="Disordered" evidence="1">
    <location>
        <begin position="87"/>
        <end position="124"/>
    </location>
</feature>
<dbReference type="RefSeq" id="WP_289561086.1">
    <property type="nucleotide sequence ID" value="NZ_JAUDEO010000054.1"/>
</dbReference>
<keyword evidence="3" id="KW-1185">Reference proteome</keyword>
<sequence length="124" mass="13597">MKLIVTTAAAQYLADQIGLRAGDSVAISGERVAKGQFKIRYQPKEPVQPVATAAQVGISFYVEFADEWFFSGKVTTVDCQAGQLTYRSQKEAPVDQPTPTTTQPTAPQTDASTAASRKYEEYWE</sequence>
<accession>A0ABT7VPJ9</accession>
<feature type="compositionally biased region" description="Low complexity" evidence="1">
    <location>
        <begin position="94"/>
        <end position="116"/>
    </location>
</feature>
<proteinExistence type="predicted"/>
<organism evidence="2 3">
    <name type="scientific">Limosilactobacillus panis</name>
    <dbReference type="NCBI Taxonomy" id="47493"/>
    <lineage>
        <taxon>Bacteria</taxon>
        <taxon>Bacillati</taxon>
        <taxon>Bacillota</taxon>
        <taxon>Bacilli</taxon>
        <taxon>Lactobacillales</taxon>
        <taxon>Lactobacillaceae</taxon>
        <taxon>Limosilactobacillus</taxon>
    </lineage>
</organism>
<reference evidence="2 3" key="2">
    <citation type="submission" date="2023-06" db="EMBL/GenBank/DDBJ databases">
        <title>Identification and characterization of horizontal gene transfer across gut microbiota members of farm animals based on homology search.</title>
        <authorList>
            <person name="Schwarzerova J."/>
            <person name="Nykrynova M."/>
            <person name="Jureckova K."/>
            <person name="Cejkova D."/>
            <person name="Rychlik I."/>
        </authorList>
    </citation>
    <scope>NUCLEOTIDE SEQUENCE [LARGE SCALE GENOMIC DNA]</scope>
    <source>
        <strain evidence="2 3">105_WCHN</strain>
    </source>
</reference>
<name>A0ABT7VPJ9_9LACO</name>
<gene>
    <name evidence="2" type="ORF">QUW46_08020</name>
</gene>
<dbReference type="Proteomes" id="UP001529423">
    <property type="component" value="Unassembled WGS sequence"/>
</dbReference>
<reference evidence="3" key="1">
    <citation type="submission" date="2023-06" db="EMBL/GenBank/DDBJ databases">
        <title>Identification and characterization of horizontal gene transfer across gut microbiota members of farm animals based on homology search.</title>
        <authorList>
            <person name="Zeman M."/>
            <person name="Kubasova T."/>
            <person name="Jahodarova E."/>
            <person name="Nykrynova M."/>
            <person name="Rychlik I."/>
        </authorList>
    </citation>
    <scope>NUCLEOTIDE SEQUENCE [LARGE SCALE GENOMIC DNA]</scope>
    <source>
        <strain evidence="3">105_WCHN</strain>
    </source>
</reference>
<dbReference type="EMBL" id="JAUDEO010000054">
    <property type="protein sequence ID" value="MDM8334511.1"/>
    <property type="molecule type" value="Genomic_DNA"/>
</dbReference>